<name>A0A9P6EBJ6_9AGAR</name>
<feature type="compositionally biased region" description="Polar residues" evidence="1">
    <location>
        <begin position="387"/>
        <end position="403"/>
    </location>
</feature>
<reference evidence="2" key="1">
    <citation type="submission" date="2020-11" db="EMBL/GenBank/DDBJ databases">
        <authorList>
            <consortium name="DOE Joint Genome Institute"/>
            <person name="Ahrendt S."/>
            <person name="Riley R."/>
            <person name="Andreopoulos W."/>
            <person name="Labutti K."/>
            <person name="Pangilinan J."/>
            <person name="Ruiz-Duenas F.J."/>
            <person name="Barrasa J.M."/>
            <person name="Sanchez-Garcia M."/>
            <person name="Camarero S."/>
            <person name="Miyauchi S."/>
            <person name="Serrano A."/>
            <person name="Linde D."/>
            <person name="Babiker R."/>
            <person name="Drula E."/>
            <person name="Ayuso-Fernandez I."/>
            <person name="Pacheco R."/>
            <person name="Padilla G."/>
            <person name="Ferreira P."/>
            <person name="Barriuso J."/>
            <person name="Kellner H."/>
            <person name="Castanera R."/>
            <person name="Alfaro M."/>
            <person name="Ramirez L."/>
            <person name="Pisabarro A.G."/>
            <person name="Kuo A."/>
            <person name="Tritt A."/>
            <person name="Lipzen A."/>
            <person name="He G."/>
            <person name="Yan M."/>
            <person name="Ng V."/>
            <person name="Cullen D."/>
            <person name="Martin F."/>
            <person name="Rosso M.-N."/>
            <person name="Henrissat B."/>
            <person name="Hibbett D."/>
            <person name="Martinez A.T."/>
            <person name="Grigoriev I.V."/>
        </authorList>
    </citation>
    <scope>NUCLEOTIDE SEQUENCE</scope>
    <source>
        <strain evidence="2">CBS 506.95</strain>
    </source>
</reference>
<gene>
    <name evidence="2" type="ORF">CPB83DRAFT_467138</name>
</gene>
<accession>A0A9P6EBJ6</accession>
<dbReference type="Proteomes" id="UP000807306">
    <property type="component" value="Unassembled WGS sequence"/>
</dbReference>
<organism evidence="2 3">
    <name type="scientific">Crepidotus variabilis</name>
    <dbReference type="NCBI Taxonomy" id="179855"/>
    <lineage>
        <taxon>Eukaryota</taxon>
        <taxon>Fungi</taxon>
        <taxon>Dikarya</taxon>
        <taxon>Basidiomycota</taxon>
        <taxon>Agaricomycotina</taxon>
        <taxon>Agaricomycetes</taxon>
        <taxon>Agaricomycetidae</taxon>
        <taxon>Agaricales</taxon>
        <taxon>Agaricineae</taxon>
        <taxon>Crepidotaceae</taxon>
        <taxon>Crepidotus</taxon>
    </lineage>
</organism>
<feature type="compositionally biased region" description="Polar residues" evidence="1">
    <location>
        <begin position="210"/>
        <end position="230"/>
    </location>
</feature>
<feature type="region of interest" description="Disordered" evidence="1">
    <location>
        <begin position="363"/>
        <end position="403"/>
    </location>
</feature>
<feature type="region of interest" description="Disordered" evidence="1">
    <location>
        <begin position="103"/>
        <end position="173"/>
    </location>
</feature>
<evidence type="ECO:0000313" key="2">
    <source>
        <dbReference type="EMBL" id="KAF9526391.1"/>
    </source>
</evidence>
<proteinExistence type="predicted"/>
<dbReference type="OrthoDB" id="6365676at2759"/>
<feature type="compositionally biased region" description="Low complexity" evidence="1">
    <location>
        <begin position="280"/>
        <end position="292"/>
    </location>
</feature>
<protein>
    <submittedName>
        <fullName evidence="2">Uncharacterized protein</fullName>
    </submittedName>
</protein>
<evidence type="ECO:0000313" key="3">
    <source>
        <dbReference type="Proteomes" id="UP000807306"/>
    </source>
</evidence>
<comment type="caution">
    <text evidence="2">The sequence shown here is derived from an EMBL/GenBank/DDBJ whole genome shotgun (WGS) entry which is preliminary data.</text>
</comment>
<dbReference type="EMBL" id="MU157872">
    <property type="protein sequence ID" value="KAF9526391.1"/>
    <property type="molecule type" value="Genomic_DNA"/>
</dbReference>
<feature type="region of interest" description="Disordered" evidence="1">
    <location>
        <begin position="198"/>
        <end position="313"/>
    </location>
</feature>
<keyword evidence="3" id="KW-1185">Reference proteome</keyword>
<dbReference type="AlphaFoldDB" id="A0A9P6EBJ6"/>
<evidence type="ECO:0000256" key="1">
    <source>
        <dbReference type="SAM" id="MobiDB-lite"/>
    </source>
</evidence>
<sequence>MSLDDPAVIAGIANDGQPFFSESEQTHDGLLTTDVGPDLDTPMPLKRGAGQLHMPAAQRPSTATGVPSNSFAALGAGGLPTPSRELDTKELKDFWKEYMRTPLTGPHDPLAGGSNGSPTKTVSSPAGYRRQRVSSLPSAKTPMVEKPSFMQGQYGHVDPRARDAGVTSSMRTTLHGKEDLRSYEAAVMARKAPAIMNLQLKRPGKLKPGQPQQSHSEANASETHSASASPQMGYGSRPSSSSGQDHSLKHHASTSSLANAFGERLSYNPHDESPPSLTNSRDTSVDSDTASDAELRPSFKRLPSQTLGPDNAKRAFLGYEDDLDDRERSAGWMTGAPKVLNPGAISGMSHPDRVVASIAERRRRRMSAPGGSPPDVVGRLVAPMPSRSHNQTPDVSTQGGMAN</sequence>